<dbReference type="PANTHER" id="PTHR42790:SF19">
    <property type="entry name" value="KYNURENINE_ALPHA-AMINOADIPATE AMINOTRANSFERASE, MITOCHONDRIAL"/>
    <property type="match status" value="1"/>
</dbReference>
<dbReference type="Proteomes" id="UP001212841">
    <property type="component" value="Unassembled WGS sequence"/>
</dbReference>
<keyword evidence="9" id="KW-0285">Flavoprotein</keyword>
<evidence type="ECO:0000256" key="3">
    <source>
        <dbReference type="ARBA" id="ARBA00005201"/>
    </source>
</evidence>
<dbReference type="GO" id="GO:0008483">
    <property type="term" value="F:transaminase activity"/>
    <property type="evidence" value="ECO:0007669"/>
    <property type="project" value="UniProtKB-KW"/>
</dbReference>
<dbReference type="FunFam" id="3.40.640.10:FF:000053">
    <property type="entry name" value="Aminotransferase, class I"/>
    <property type="match status" value="1"/>
</dbReference>
<name>A0AAD5SB44_9FUNG</name>
<dbReference type="InterPro" id="IPR015421">
    <property type="entry name" value="PyrdxlP-dep_Trfase_major"/>
</dbReference>
<accession>A0AAD5SB44</accession>
<gene>
    <name evidence="17" type="ORF">HK097_009467</name>
</gene>
<keyword evidence="13" id="KW-0067">ATP-binding</keyword>
<dbReference type="PANTHER" id="PTHR42790">
    <property type="entry name" value="AMINOTRANSFERASE"/>
    <property type="match status" value="1"/>
</dbReference>
<dbReference type="Gene3D" id="3.40.640.10">
    <property type="entry name" value="Type I PLP-dependent aspartate aminotransferase-like (Major domain)"/>
    <property type="match status" value="1"/>
</dbReference>
<proteinExistence type="inferred from homology"/>
<comment type="subunit">
    <text evidence="6">Homodimer.</text>
</comment>
<evidence type="ECO:0000259" key="16">
    <source>
        <dbReference type="SMART" id="SM00904"/>
    </source>
</evidence>
<evidence type="ECO:0000256" key="4">
    <source>
        <dbReference type="ARBA" id="ARBA00007441"/>
    </source>
</evidence>
<dbReference type="AlphaFoldDB" id="A0AAD5SB44"/>
<evidence type="ECO:0000256" key="2">
    <source>
        <dbReference type="ARBA" id="ARBA00003572"/>
    </source>
</evidence>
<dbReference type="Pfam" id="PF00155">
    <property type="entry name" value="Aminotran_1_2"/>
    <property type="match status" value="1"/>
</dbReference>
<evidence type="ECO:0000256" key="5">
    <source>
        <dbReference type="ARBA" id="ARBA00010108"/>
    </source>
</evidence>
<comment type="caution">
    <text evidence="17">The sequence shown here is derived from an EMBL/GenBank/DDBJ whole genome shotgun (WGS) entry which is preliminary data.</text>
</comment>
<comment type="similarity">
    <text evidence="4">Belongs to the class-I pyridoxal-phosphate-dependent aminotransferase family.</text>
</comment>
<dbReference type="InterPro" id="IPR050859">
    <property type="entry name" value="Class-I_PLP-dep_aminotransf"/>
</dbReference>
<protein>
    <recommendedName>
        <fullName evidence="7">riboflavin kinase</fullName>
        <ecNumber evidence="7">2.7.1.26</ecNumber>
    </recommendedName>
    <alternativeName>
        <fullName evidence="15">Flavin mononucleotide kinase 1</fullName>
    </alternativeName>
</protein>
<evidence type="ECO:0000256" key="12">
    <source>
        <dbReference type="ARBA" id="ARBA00022741"/>
    </source>
</evidence>
<comment type="similarity">
    <text evidence="5">Belongs to the flavokinase family.</text>
</comment>
<dbReference type="InterPro" id="IPR004839">
    <property type="entry name" value="Aminotransferase_I/II_large"/>
</dbReference>
<evidence type="ECO:0000256" key="10">
    <source>
        <dbReference type="ARBA" id="ARBA00022643"/>
    </source>
</evidence>
<keyword evidence="18" id="KW-1185">Reference proteome</keyword>
<dbReference type="InterPro" id="IPR023465">
    <property type="entry name" value="Riboflavin_kinase_dom_sf"/>
</dbReference>
<comment type="cofactor">
    <cofactor evidence="1">
        <name>pyridoxal 5'-phosphate</name>
        <dbReference type="ChEBI" id="CHEBI:597326"/>
    </cofactor>
</comment>
<dbReference type="InterPro" id="IPR015865">
    <property type="entry name" value="Riboflavin_kinase_bac/euk"/>
</dbReference>
<evidence type="ECO:0000256" key="7">
    <source>
        <dbReference type="ARBA" id="ARBA00012105"/>
    </source>
</evidence>
<keyword evidence="14" id="KW-0663">Pyridoxal phosphate</keyword>
<keyword evidence="11" id="KW-0808">Transferase</keyword>
<dbReference type="CDD" id="cd00609">
    <property type="entry name" value="AAT_like"/>
    <property type="match status" value="1"/>
</dbReference>
<dbReference type="SMART" id="SM00904">
    <property type="entry name" value="Flavokinase"/>
    <property type="match status" value="1"/>
</dbReference>
<keyword evidence="12" id="KW-0547">Nucleotide-binding</keyword>
<evidence type="ECO:0000256" key="9">
    <source>
        <dbReference type="ARBA" id="ARBA00022630"/>
    </source>
</evidence>
<dbReference type="InterPro" id="IPR015424">
    <property type="entry name" value="PyrdxlP-dep_Trfase"/>
</dbReference>
<dbReference type="FunFam" id="3.90.1150.10:FF:000166">
    <property type="entry name" value="Kynurenine/alpha-aminoadipate aminotransferase, mitochondrial"/>
    <property type="match status" value="1"/>
</dbReference>
<evidence type="ECO:0000256" key="11">
    <source>
        <dbReference type="ARBA" id="ARBA00022679"/>
    </source>
</evidence>
<evidence type="ECO:0000313" key="17">
    <source>
        <dbReference type="EMBL" id="KAJ3049550.1"/>
    </source>
</evidence>
<evidence type="ECO:0000256" key="15">
    <source>
        <dbReference type="ARBA" id="ARBA00029960"/>
    </source>
</evidence>
<keyword evidence="8" id="KW-0032">Aminotransferase</keyword>
<evidence type="ECO:0000256" key="6">
    <source>
        <dbReference type="ARBA" id="ARBA00011738"/>
    </source>
</evidence>
<comment type="pathway">
    <text evidence="3">Cofactor biosynthesis; FMN biosynthesis; FMN from riboflavin (ATP route): step 1/1.</text>
</comment>
<dbReference type="EMBL" id="JADGJD010000628">
    <property type="protein sequence ID" value="KAJ3049550.1"/>
    <property type="molecule type" value="Genomic_DNA"/>
</dbReference>
<dbReference type="GO" id="GO:0009231">
    <property type="term" value="P:riboflavin biosynthetic process"/>
    <property type="evidence" value="ECO:0007669"/>
    <property type="project" value="InterPro"/>
</dbReference>
<dbReference type="EC" id="2.7.1.26" evidence="7"/>
<dbReference type="GO" id="GO:0030170">
    <property type="term" value="F:pyridoxal phosphate binding"/>
    <property type="evidence" value="ECO:0007669"/>
    <property type="project" value="InterPro"/>
</dbReference>
<dbReference type="SUPFAM" id="SSF82114">
    <property type="entry name" value="Riboflavin kinase-like"/>
    <property type="match status" value="1"/>
</dbReference>
<feature type="domain" description="Riboflavin kinase" evidence="16">
    <location>
        <begin position="392"/>
        <end position="524"/>
    </location>
</feature>
<reference evidence="17" key="1">
    <citation type="submission" date="2020-05" db="EMBL/GenBank/DDBJ databases">
        <title>Phylogenomic resolution of chytrid fungi.</title>
        <authorList>
            <person name="Stajich J.E."/>
            <person name="Amses K."/>
            <person name="Simmons R."/>
            <person name="Seto K."/>
            <person name="Myers J."/>
            <person name="Bonds A."/>
            <person name="Quandt C.A."/>
            <person name="Barry K."/>
            <person name="Liu P."/>
            <person name="Grigoriev I."/>
            <person name="Longcore J.E."/>
            <person name="James T.Y."/>
        </authorList>
    </citation>
    <scope>NUCLEOTIDE SEQUENCE</scope>
    <source>
        <strain evidence="17">JEL0318</strain>
    </source>
</reference>
<evidence type="ECO:0000256" key="13">
    <source>
        <dbReference type="ARBA" id="ARBA00022840"/>
    </source>
</evidence>
<dbReference type="GO" id="GO:0008531">
    <property type="term" value="F:riboflavin kinase activity"/>
    <property type="evidence" value="ECO:0007669"/>
    <property type="project" value="UniProtKB-EC"/>
</dbReference>
<comment type="function">
    <text evidence="2">Catalyzes the phosphorylation of riboflavin (vitamin B2) to form flavin mononucleotide (FMN) coenzyme.</text>
</comment>
<dbReference type="GO" id="GO:1901605">
    <property type="term" value="P:alpha-amino acid metabolic process"/>
    <property type="evidence" value="ECO:0007669"/>
    <property type="project" value="TreeGrafter"/>
</dbReference>
<organism evidence="17 18">
    <name type="scientific">Rhizophlyctis rosea</name>
    <dbReference type="NCBI Taxonomy" id="64517"/>
    <lineage>
        <taxon>Eukaryota</taxon>
        <taxon>Fungi</taxon>
        <taxon>Fungi incertae sedis</taxon>
        <taxon>Chytridiomycota</taxon>
        <taxon>Chytridiomycota incertae sedis</taxon>
        <taxon>Chytridiomycetes</taxon>
        <taxon>Rhizophlyctidales</taxon>
        <taxon>Rhizophlyctidaceae</taxon>
        <taxon>Rhizophlyctis</taxon>
    </lineage>
</organism>
<evidence type="ECO:0000313" key="18">
    <source>
        <dbReference type="Proteomes" id="UP001212841"/>
    </source>
</evidence>
<evidence type="ECO:0000256" key="14">
    <source>
        <dbReference type="ARBA" id="ARBA00022898"/>
    </source>
</evidence>
<evidence type="ECO:0000256" key="8">
    <source>
        <dbReference type="ARBA" id="ARBA00022576"/>
    </source>
</evidence>
<keyword evidence="10" id="KW-0288">FMN</keyword>
<evidence type="ECO:0000256" key="1">
    <source>
        <dbReference type="ARBA" id="ARBA00001933"/>
    </source>
</evidence>
<dbReference type="Gene3D" id="2.40.30.30">
    <property type="entry name" value="Riboflavin kinase-like"/>
    <property type="match status" value="1"/>
</dbReference>
<dbReference type="GO" id="GO:0005524">
    <property type="term" value="F:ATP binding"/>
    <property type="evidence" value="ECO:0007669"/>
    <property type="project" value="UniProtKB-KW"/>
</dbReference>
<dbReference type="Pfam" id="PF01687">
    <property type="entry name" value="Flavokinase"/>
    <property type="match status" value="1"/>
</dbReference>
<dbReference type="SUPFAM" id="SSF53383">
    <property type="entry name" value="PLP-dependent transferases"/>
    <property type="match status" value="1"/>
</dbReference>
<sequence length="543" mass="60345">MISLGGGNPNPGTFPYRSMTFTLQTGEVIEVSEADMQKALQYSPTNGLPDFVAWLKSLQITEHKPPYENFELCVGNGSQDVLTKACETAFEMLIAEGDYLLIESPAYVGSLAFLKPLSCQFVEVATDAEGLNPDVLENVLATWPDASTRPKVLYTVPIGGNPTGTSTTLERKKRIYEIAKRYDIIILEDDPYYYLQFGATRTASYFSMDVDRRVLRFDSLSKILSAGVRIGWVTGPAPLIERIVLHGQTTNLHPSGVSQILVYSLLKRWDIGGFISHADSVARFYATKRDVFLESANRHLTGLAKWTPPDAGMFFWIELLRIADSSDLIKTKAMEKKVLLVPGFEFFPNPRKTPYVRASFSTATPQEIDEAVSRLAELVKEARAVAGEEVPKAPFPIRLNGVVSKGFGRGSRELGIPTANLPEDVAQSMGNVLETGIYYGWASVGANQDGVNPMVMSYGWNPYYKNEKRSAEVHIMHDFGRDFYGEELRVIVAGYIRPEQNYSCLDDLITDINLDIQVAHKSLSRPAYQELKSSAFILGTEKP</sequence>